<evidence type="ECO:0000256" key="10">
    <source>
        <dbReference type="ARBA" id="ARBA00023136"/>
    </source>
</evidence>
<accession>A0A7L0RFZ8</accession>
<evidence type="ECO:0000256" key="1">
    <source>
        <dbReference type="ARBA" id="ARBA00004479"/>
    </source>
</evidence>
<reference evidence="16 17" key="1">
    <citation type="submission" date="2019-09" db="EMBL/GenBank/DDBJ databases">
        <title>Bird 10,000 Genomes (B10K) Project - Family phase.</title>
        <authorList>
            <person name="Zhang G."/>
        </authorList>
    </citation>
    <scope>NUCLEOTIDE SEQUENCE [LARGE SCALE GENOMIC DNA]</scope>
    <source>
        <strain evidence="16">B10K-DU-008-63</strain>
    </source>
</reference>
<evidence type="ECO:0000256" key="2">
    <source>
        <dbReference type="ARBA" id="ARBA00009634"/>
    </source>
</evidence>
<dbReference type="InterPro" id="IPR000483">
    <property type="entry name" value="Cys-rich_flank_reg_C"/>
</dbReference>
<feature type="transmembrane region" description="Helical" evidence="14">
    <location>
        <begin position="440"/>
        <end position="463"/>
    </location>
</feature>
<evidence type="ECO:0000256" key="3">
    <source>
        <dbReference type="ARBA" id="ARBA00022588"/>
    </source>
</evidence>
<dbReference type="PROSITE" id="PS51450">
    <property type="entry name" value="LRR"/>
    <property type="match status" value="4"/>
</dbReference>
<dbReference type="InterPro" id="IPR003591">
    <property type="entry name" value="Leu-rich_rpt_typical-subtyp"/>
</dbReference>
<dbReference type="GO" id="GO:0038023">
    <property type="term" value="F:signaling receptor activity"/>
    <property type="evidence" value="ECO:0007669"/>
    <property type="project" value="TreeGrafter"/>
</dbReference>
<dbReference type="EMBL" id="VXAP01000049">
    <property type="protein sequence ID" value="NXL28953.1"/>
    <property type="molecule type" value="Genomic_DNA"/>
</dbReference>
<comment type="similarity">
    <text evidence="2 14">Belongs to the Toll-like receptor family.</text>
</comment>
<keyword evidence="12" id="KW-0325">Glycoprotein</keyword>
<feature type="signal peptide" evidence="14">
    <location>
        <begin position="1"/>
        <end position="28"/>
    </location>
</feature>
<evidence type="ECO:0000313" key="16">
    <source>
        <dbReference type="EMBL" id="NXL28953.1"/>
    </source>
</evidence>
<dbReference type="SMART" id="SM00369">
    <property type="entry name" value="LRR_TYP"/>
    <property type="match status" value="5"/>
</dbReference>
<feature type="chain" id="PRO_5029945167" description="Toll-like receptor" evidence="14">
    <location>
        <begin position="29"/>
        <end position="653"/>
    </location>
</feature>
<sequence>MTENMRSLRNFFLYKCLFTLTFWNHVSLSVENELFTSVSNNFPDDGSDKKIKSLPLLYTKGHQSKANFDWVVIQNTTESLSLSEITNDNVKKLVVLLSNFRRGSRLQNLTLTNVSVDWNALMEIFQTVWHSSIEYFSINSVTQLSNIERYDFDYSGTAMKALTMTKVLITDLYFSQDVLYIIFADMNIEALTIAESEMIHMLCPSSNSPFRYLNFLKNDLTDILFQKCDKLIQLETLILQKNKFESLPKVSSMTSSMKSLKYLDMSNNLLRHDAADVQCQWAESLTELDLSSNQLTDAVFECLPVNIKKLYLQNNQITSVPKEMSELKSLEELNLALNRLTDLPGCGGFTSLEFLNVETNSILTPSADFFQSCPRVRELQAGRNPFKCSCELQDFIRLERQSGGKLFGWPAAYVCEYPEDLQGTQLKDFHLSELACNTTLLLVTALLLTLVLVAVVAFLCIYLDVPWYVRMTWQWTQTKRRAWHNHPEEQETILQFHAFISYSERDSLWVKNELIPNLEKGEGCVQLCQHERNFVPGKSIVENIINCIEKSYKSIFVLSPNFVQSEWCHYELYFAHHKLFSENSNSLILILLEPIPPYIIPARYHKLKALMAKRTYLEWPKERSKRALFWANLRAAISINLTVPDGQRHGEID</sequence>
<dbReference type="PRINTS" id="PR01537">
    <property type="entry name" value="INTRLKN1R1F"/>
</dbReference>
<dbReference type="FunFam" id="3.40.50.10140:FF:000001">
    <property type="entry name" value="Toll-like receptor 2"/>
    <property type="match status" value="1"/>
</dbReference>
<keyword evidence="8 14" id="KW-0391">Immunity</keyword>
<dbReference type="SUPFAM" id="SSF52058">
    <property type="entry name" value="L domain-like"/>
    <property type="match status" value="1"/>
</dbReference>
<evidence type="ECO:0000256" key="7">
    <source>
        <dbReference type="ARBA" id="ARBA00022737"/>
    </source>
</evidence>
<name>A0A7L0RFZ8_GLABR</name>
<feature type="non-terminal residue" evidence="16">
    <location>
        <position position="653"/>
    </location>
</feature>
<dbReference type="SUPFAM" id="SSF52200">
    <property type="entry name" value="Toll/Interleukin receptor TIR domain"/>
    <property type="match status" value="1"/>
</dbReference>
<evidence type="ECO:0000313" key="17">
    <source>
        <dbReference type="Proteomes" id="UP000591073"/>
    </source>
</evidence>
<evidence type="ECO:0000256" key="11">
    <source>
        <dbReference type="ARBA" id="ARBA00023170"/>
    </source>
</evidence>
<evidence type="ECO:0000256" key="6">
    <source>
        <dbReference type="ARBA" id="ARBA00022729"/>
    </source>
</evidence>
<keyword evidence="17" id="KW-1185">Reference proteome</keyword>
<dbReference type="Proteomes" id="UP000591073">
    <property type="component" value="Unassembled WGS sequence"/>
</dbReference>
<dbReference type="GO" id="GO:0045087">
    <property type="term" value="P:innate immune response"/>
    <property type="evidence" value="ECO:0007669"/>
    <property type="project" value="UniProtKB-KW"/>
</dbReference>
<evidence type="ECO:0000256" key="4">
    <source>
        <dbReference type="ARBA" id="ARBA00022614"/>
    </source>
</evidence>
<evidence type="ECO:0000256" key="12">
    <source>
        <dbReference type="ARBA" id="ARBA00023180"/>
    </source>
</evidence>
<evidence type="ECO:0000256" key="14">
    <source>
        <dbReference type="RuleBase" id="RU363040"/>
    </source>
</evidence>
<gene>
    <name evidence="16" type="primary">Tlr1_1</name>
    <name evidence="16" type="ORF">GLABRA_R03633</name>
</gene>
<keyword evidence="4" id="KW-0433">Leucine-rich repeat</keyword>
<dbReference type="Pfam" id="PF01463">
    <property type="entry name" value="LRRCT"/>
    <property type="match status" value="1"/>
</dbReference>
<dbReference type="PANTHER" id="PTHR24365">
    <property type="entry name" value="TOLL-LIKE RECEPTOR"/>
    <property type="match status" value="1"/>
</dbReference>
<dbReference type="PANTHER" id="PTHR24365:SF422">
    <property type="entry name" value="TOLL-LIKE RECEPTOR 6"/>
    <property type="match status" value="1"/>
</dbReference>
<evidence type="ECO:0000256" key="9">
    <source>
        <dbReference type="ARBA" id="ARBA00022989"/>
    </source>
</evidence>
<feature type="domain" description="TIR" evidence="15">
    <location>
        <begin position="494"/>
        <end position="637"/>
    </location>
</feature>
<dbReference type="GO" id="GO:0071723">
    <property type="term" value="F:lipopeptide binding"/>
    <property type="evidence" value="ECO:0007669"/>
    <property type="project" value="TreeGrafter"/>
</dbReference>
<dbReference type="GO" id="GO:0002224">
    <property type="term" value="P:toll-like receptor signaling pathway"/>
    <property type="evidence" value="ECO:0007669"/>
    <property type="project" value="TreeGrafter"/>
</dbReference>
<dbReference type="Gene3D" id="3.80.10.10">
    <property type="entry name" value="Ribonuclease Inhibitor"/>
    <property type="match status" value="1"/>
</dbReference>
<keyword evidence="13 14" id="KW-0395">Inflammatory response</keyword>
<dbReference type="PRINTS" id="PR00019">
    <property type="entry name" value="LEURICHRPT"/>
</dbReference>
<keyword evidence="6 14" id="KW-0732">Signal</keyword>
<comment type="subcellular location">
    <subcellularLocation>
        <location evidence="1 14">Membrane</location>
        <topology evidence="1 14">Single-pass type I membrane protein</topology>
    </subcellularLocation>
</comment>
<proteinExistence type="inferred from homology"/>
<dbReference type="InterPro" id="IPR032675">
    <property type="entry name" value="LRR_dom_sf"/>
</dbReference>
<evidence type="ECO:0000256" key="13">
    <source>
        <dbReference type="ARBA" id="ARBA00023198"/>
    </source>
</evidence>
<dbReference type="OrthoDB" id="1081807at2759"/>
<keyword evidence="7" id="KW-0677">Repeat</keyword>
<dbReference type="GO" id="GO:0005886">
    <property type="term" value="C:plasma membrane"/>
    <property type="evidence" value="ECO:0007669"/>
    <property type="project" value="TreeGrafter"/>
</dbReference>
<protein>
    <recommendedName>
        <fullName evidence="14">Toll-like receptor</fullName>
    </recommendedName>
</protein>
<evidence type="ECO:0000256" key="8">
    <source>
        <dbReference type="ARBA" id="ARBA00022859"/>
    </source>
</evidence>
<dbReference type="AlphaFoldDB" id="A0A7L0RFZ8"/>
<dbReference type="Pfam" id="PF13855">
    <property type="entry name" value="LRR_8"/>
    <property type="match status" value="2"/>
</dbReference>
<dbReference type="GO" id="GO:0071221">
    <property type="term" value="P:cellular response to bacterial lipopeptide"/>
    <property type="evidence" value="ECO:0007669"/>
    <property type="project" value="TreeGrafter"/>
</dbReference>
<keyword evidence="9 14" id="KW-1133">Transmembrane helix</keyword>
<keyword evidence="5 14" id="KW-0812">Transmembrane</keyword>
<comment type="caution">
    <text evidence="16">The sequence shown here is derived from an EMBL/GenBank/DDBJ whole genome shotgun (WGS) entry which is preliminary data.</text>
</comment>
<dbReference type="InterPro" id="IPR000157">
    <property type="entry name" value="TIR_dom"/>
</dbReference>
<dbReference type="PROSITE" id="PS50104">
    <property type="entry name" value="TIR"/>
    <property type="match status" value="1"/>
</dbReference>
<feature type="non-terminal residue" evidence="16">
    <location>
        <position position="1"/>
    </location>
</feature>
<dbReference type="FunFam" id="3.80.10.10:FF:001359">
    <property type="entry name" value="Toll-like receptor 1"/>
    <property type="match status" value="1"/>
</dbReference>
<dbReference type="Gene3D" id="3.40.50.10140">
    <property type="entry name" value="Toll/interleukin-1 receptor homology (TIR) domain"/>
    <property type="match status" value="1"/>
</dbReference>
<organism evidence="16 17">
    <name type="scientific">Glaucidium brasilianum</name>
    <name type="common">Ferruginous pygmy-owl</name>
    <dbReference type="NCBI Taxonomy" id="78217"/>
    <lineage>
        <taxon>Eukaryota</taxon>
        <taxon>Metazoa</taxon>
        <taxon>Chordata</taxon>
        <taxon>Craniata</taxon>
        <taxon>Vertebrata</taxon>
        <taxon>Euteleostomi</taxon>
        <taxon>Archelosauria</taxon>
        <taxon>Archosauria</taxon>
        <taxon>Dinosauria</taxon>
        <taxon>Saurischia</taxon>
        <taxon>Theropoda</taxon>
        <taxon>Coelurosauria</taxon>
        <taxon>Aves</taxon>
        <taxon>Neognathae</taxon>
        <taxon>Neoaves</taxon>
        <taxon>Telluraves</taxon>
        <taxon>Strigiformes</taxon>
        <taxon>Strigidae</taxon>
        <taxon>Glaucidium</taxon>
    </lineage>
</organism>
<evidence type="ECO:0000259" key="15">
    <source>
        <dbReference type="PROSITE" id="PS50104"/>
    </source>
</evidence>
<dbReference type="InterPro" id="IPR001611">
    <property type="entry name" value="Leu-rich_rpt"/>
</dbReference>
<keyword evidence="11 14" id="KW-0675">Receptor</keyword>
<dbReference type="SMART" id="SM00255">
    <property type="entry name" value="TIR"/>
    <property type="match status" value="1"/>
</dbReference>
<keyword evidence="3 14" id="KW-0399">Innate immunity</keyword>
<evidence type="ECO:0000256" key="5">
    <source>
        <dbReference type="ARBA" id="ARBA00022692"/>
    </source>
</evidence>
<dbReference type="SMART" id="SM00082">
    <property type="entry name" value="LRRCT"/>
    <property type="match status" value="1"/>
</dbReference>
<dbReference type="GO" id="GO:0006954">
    <property type="term" value="P:inflammatory response"/>
    <property type="evidence" value="ECO:0007669"/>
    <property type="project" value="UniProtKB-KW"/>
</dbReference>
<keyword evidence="10 14" id="KW-0472">Membrane</keyword>
<dbReference type="GO" id="GO:0035663">
    <property type="term" value="F:Toll-like receptor 2 binding"/>
    <property type="evidence" value="ECO:0007669"/>
    <property type="project" value="TreeGrafter"/>
</dbReference>
<dbReference type="InterPro" id="IPR035897">
    <property type="entry name" value="Toll_tir_struct_dom_sf"/>
</dbReference>
<dbReference type="Pfam" id="PF01582">
    <property type="entry name" value="TIR"/>
    <property type="match status" value="1"/>
</dbReference>